<dbReference type="InterPro" id="IPR008266">
    <property type="entry name" value="Tyr_kinase_AS"/>
</dbReference>
<feature type="domain" description="Protein kinase" evidence="1">
    <location>
        <begin position="53"/>
        <end position="319"/>
    </location>
</feature>
<keyword evidence="3" id="KW-1185">Reference proteome</keyword>
<keyword evidence="2" id="KW-0418">Kinase</keyword>
<accession>A0AAD8HQV2</accession>
<dbReference type="InterPro" id="IPR011009">
    <property type="entry name" value="Kinase-like_dom_sf"/>
</dbReference>
<dbReference type="PANTHER" id="PTHR45621">
    <property type="entry name" value="OS01G0588500 PROTEIN-RELATED"/>
    <property type="match status" value="1"/>
</dbReference>
<dbReference type="Gene3D" id="3.30.200.20">
    <property type="entry name" value="Phosphorylase Kinase, domain 1"/>
    <property type="match status" value="1"/>
</dbReference>
<dbReference type="AlphaFoldDB" id="A0AAD8HQV2"/>
<gene>
    <name evidence="2" type="ORF">POM88_036784</name>
</gene>
<evidence type="ECO:0000313" key="2">
    <source>
        <dbReference type="EMBL" id="KAK1370692.1"/>
    </source>
</evidence>
<evidence type="ECO:0000259" key="1">
    <source>
        <dbReference type="PROSITE" id="PS50011"/>
    </source>
</evidence>
<dbReference type="Pfam" id="PF00069">
    <property type="entry name" value="Pkinase"/>
    <property type="match status" value="1"/>
</dbReference>
<dbReference type="InterPro" id="IPR050823">
    <property type="entry name" value="Plant_Ser_Thr_Prot_Kinase"/>
</dbReference>
<proteinExistence type="predicted"/>
<dbReference type="Gene3D" id="1.10.510.10">
    <property type="entry name" value="Transferase(Phosphotransferase) domain 1"/>
    <property type="match status" value="1"/>
</dbReference>
<dbReference type="Proteomes" id="UP001237642">
    <property type="component" value="Unassembled WGS sequence"/>
</dbReference>
<sequence>MAEVVVGLESALTLQEKSTHYSLEEIIPDEDVQQSSKLKCFTFDDLSVATRKFHCDNVVGKGTYGRIFKGWVAETTGAPSKWGTGLVVAVMRLNRRIKSHEAWQKKICLKKEHRLLVYEFMPQGSLDKHVFRRDSYFQPLSWRIRISIALGAAKGLAYLHSPEANVIYRDFRTANILIDSYYNAKLSGFQLAKEGPEHERTHVSADINGTVCYIAPEYMATGHLTKKSDVYGFGVVLREILTGQSVFELLRAREEGLVSWTKSCLTREPTILDVVDADFQGQYSMEAALRASALALKCLSVDPKSRPDANQVVKELEQLQDL</sequence>
<dbReference type="GO" id="GO:0005524">
    <property type="term" value="F:ATP binding"/>
    <property type="evidence" value="ECO:0007669"/>
    <property type="project" value="InterPro"/>
</dbReference>
<comment type="caution">
    <text evidence="2">The sequence shown here is derived from an EMBL/GenBank/DDBJ whole genome shotgun (WGS) entry which is preliminary data.</text>
</comment>
<protein>
    <submittedName>
        <fullName evidence="2">Serine/threonine-protein kinase PBL28</fullName>
    </submittedName>
</protein>
<dbReference type="InterPro" id="IPR000719">
    <property type="entry name" value="Prot_kinase_dom"/>
</dbReference>
<dbReference type="EMBL" id="JAUIZM010000008">
    <property type="protein sequence ID" value="KAK1370692.1"/>
    <property type="molecule type" value="Genomic_DNA"/>
</dbReference>
<reference evidence="2" key="1">
    <citation type="submission" date="2023-02" db="EMBL/GenBank/DDBJ databases">
        <title>Genome of toxic invasive species Heracleum sosnowskyi carries increased number of genes despite the absence of recent whole-genome duplications.</title>
        <authorList>
            <person name="Schelkunov M."/>
            <person name="Shtratnikova V."/>
            <person name="Makarenko M."/>
            <person name="Klepikova A."/>
            <person name="Omelchenko D."/>
            <person name="Novikova G."/>
            <person name="Obukhova E."/>
            <person name="Bogdanov V."/>
            <person name="Penin A."/>
            <person name="Logacheva M."/>
        </authorList>
    </citation>
    <scope>NUCLEOTIDE SEQUENCE</scope>
    <source>
        <strain evidence="2">Hsosn_3</strain>
        <tissue evidence="2">Leaf</tissue>
    </source>
</reference>
<evidence type="ECO:0000313" key="3">
    <source>
        <dbReference type="Proteomes" id="UP001237642"/>
    </source>
</evidence>
<dbReference type="SUPFAM" id="SSF56112">
    <property type="entry name" value="Protein kinase-like (PK-like)"/>
    <property type="match status" value="1"/>
</dbReference>
<dbReference type="GO" id="GO:0004672">
    <property type="term" value="F:protein kinase activity"/>
    <property type="evidence" value="ECO:0007669"/>
    <property type="project" value="InterPro"/>
</dbReference>
<organism evidence="2 3">
    <name type="scientific">Heracleum sosnowskyi</name>
    <dbReference type="NCBI Taxonomy" id="360622"/>
    <lineage>
        <taxon>Eukaryota</taxon>
        <taxon>Viridiplantae</taxon>
        <taxon>Streptophyta</taxon>
        <taxon>Embryophyta</taxon>
        <taxon>Tracheophyta</taxon>
        <taxon>Spermatophyta</taxon>
        <taxon>Magnoliopsida</taxon>
        <taxon>eudicotyledons</taxon>
        <taxon>Gunneridae</taxon>
        <taxon>Pentapetalae</taxon>
        <taxon>asterids</taxon>
        <taxon>campanulids</taxon>
        <taxon>Apiales</taxon>
        <taxon>Apiaceae</taxon>
        <taxon>Apioideae</taxon>
        <taxon>apioid superclade</taxon>
        <taxon>Tordylieae</taxon>
        <taxon>Tordyliinae</taxon>
        <taxon>Heracleum</taxon>
    </lineage>
</organism>
<name>A0AAD8HQV2_9APIA</name>
<reference evidence="2" key="2">
    <citation type="submission" date="2023-05" db="EMBL/GenBank/DDBJ databases">
        <authorList>
            <person name="Schelkunov M.I."/>
        </authorList>
    </citation>
    <scope>NUCLEOTIDE SEQUENCE</scope>
    <source>
        <strain evidence="2">Hsosn_3</strain>
        <tissue evidence="2">Leaf</tissue>
    </source>
</reference>
<dbReference type="PROSITE" id="PS00109">
    <property type="entry name" value="PROTEIN_KINASE_TYR"/>
    <property type="match status" value="1"/>
</dbReference>
<keyword evidence="2" id="KW-0808">Transferase</keyword>
<dbReference type="PROSITE" id="PS50011">
    <property type="entry name" value="PROTEIN_KINASE_DOM"/>
    <property type="match status" value="1"/>
</dbReference>